<sequence>MREWLWQHRMAVIPLAIVLMTLVSLLAYGASGNSWSFGLYSTLFNLMWWGGLYYLYAREARKRTNALEKRGIFIYLRYPGSRPGSLQDVWAGGTAACQPHQILFQEVMSGSEVSLGRPTTLDIVGIPGHPERISGGRVPRHLPPGLMVLTLALPHGTVEIAAESLALEQLKQQVFHAGPVA</sequence>
<protein>
    <submittedName>
        <fullName evidence="2">Uncharacterized protein</fullName>
    </submittedName>
</protein>
<feature type="transmembrane region" description="Helical" evidence="1">
    <location>
        <begin position="37"/>
        <end position="56"/>
    </location>
</feature>
<dbReference type="EMBL" id="BAABLK010000009">
    <property type="protein sequence ID" value="GAA5226063.1"/>
    <property type="molecule type" value="Genomic_DNA"/>
</dbReference>
<feature type="transmembrane region" description="Helical" evidence="1">
    <location>
        <begin position="12"/>
        <end position="31"/>
    </location>
</feature>
<accession>A0ABP9TJU2</accession>
<keyword evidence="1" id="KW-1133">Transmembrane helix</keyword>
<gene>
    <name evidence="2" type="ORF">GCM10025778_05930</name>
</gene>
<keyword evidence="1" id="KW-0812">Transmembrane</keyword>
<evidence type="ECO:0000256" key="1">
    <source>
        <dbReference type="SAM" id="Phobius"/>
    </source>
</evidence>
<comment type="caution">
    <text evidence="2">The sequence shown here is derived from an EMBL/GenBank/DDBJ whole genome shotgun (WGS) entry which is preliminary data.</text>
</comment>
<name>A0ABP9TJU2_9MICC</name>
<keyword evidence="3" id="KW-1185">Reference proteome</keyword>
<evidence type="ECO:0000313" key="2">
    <source>
        <dbReference type="EMBL" id="GAA5226063.1"/>
    </source>
</evidence>
<keyword evidence="1" id="KW-0472">Membrane</keyword>
<proteinExistence type="predicted"/>
<organism evidence="2 3">
    <name type="scientific">Paeniglutamicibacter antarcticus</name>
    <dbReference type="NCBI Taxonomy" id="494023"/>
    <lineage>
        <taxon>Bacteria</taxon>
        <taxon>Bacillati</taxon>
        <taxon>Actinomycetota</taxon>
        <taxon>Actinomycetes</taxon>
        <taxon>Micrococcales</taxon>
        <taxon>Micrococcaceae</taxon>
        <taxon>Paeniglutamicibacter</taxon>
    </lineage>
</organism>
<reference evidence="3" key="1">
    <citation type="journal article" date="2019" name="Int. J. Syst. Evol. Microbiol.">
        <title>The Global Catalogue of Microorganisms (GCM) 10K type strain sequencing project: providing services to taxonomists for standard genome sequencing and annotation.</title>
        <authorList>
            <consortium name="The Broad Institute Genomics Platform"/>
            <consortium name="The Broad Institute Genome Sequencing Center for Infectious Disease"/>
            <person name="Wu L."/>
            <person name="Ma J."/>
        </authorList>
    </citation>
    <scope>NUCLEOTIDE SEQUENCE [LARGE SCALE GENOMIC DNA]</scope>
    <source>
        <strain evidence="3">JCM 18952</strain>
    </source>
</reference>
<dbReference type="Proteomes" id="UP001501257">
    <property type="component" value="Unassembled WGS sequence"/>
</dbReference>
<evidence type="ECO:0000313" key="3">
    <source>
        <dbReference type="Proteomes" id="UP001501257"/>
    </source>
</evidence>